<comment type="subcellular location">
    <subcellularLocation>
        <location evidence="1">Cytoplasm</location>
    </subcellularLocation>
</comment>
<evidence type="ECO:0000313" key="8">
    <source>
        <dbReference type="Ensembl" id="ENSSAUP00010025419.1"/>
    </source>
</evidence>
<feature type="domain" description="Abl-interactor homeo-domain homologous" evidence="7">
    <location>
        <begin position="108"/>
        <end position="161"/>
    </location>
</feature>
<evidence type="ECO:0000256" key="5">
    <source>
        <dbReference type="ARBA" id="ARBA00023054"/>
    </source>
</evidence>
<dbReference type="GeneTree" id="ENSGT00940000167052"/>
<dbReference type="Proteomes" id="UP000472265">
    <property type="component" value="Chromosome 20"/>
</dbReference>
<dbReference type="InterPro" id="IPR012849">
    <property type="entry name" value="Abl-interactor_HHR_dom"/>
</dbReference>
<protein>
    <recommendedName>
        <fullName evidence="7">Abl-interactor homeo-domain homologous domain-containing protein</fullName>
    </recommendedName>
</protein>
<dbReference type="GO" id="GO:0001764">
    <property type="term" value="P:neuron migration"/>
    <property type="evidence" value="ECO:0007669"/>
    <property type="project" value="TreeGrafter"/>
</dbReference>
<evidence type="ECO:0000313" key="9">
    <source>
        <dbReference type="Proteomes" id="UP000472265"/>
    </source>
</evidence>
<evidence type="ECO:0000256" key="2">
    <source>
        <dbReference type="ARBA" id="ARBA00010020"/>
    </source>
</evidence>
<evidence type="ECO:0000259" key="7">
    <source>
        <dbReference type="Pfam" id="PF07815"/>
    </source>
</evidence>
<dbReference type="GO" id="GO:0098858">
    <property type="term" value="C:actin-based cell projection"/>
    <property type="evidence" value="ECO:0007669"/>
    <property type="project" value="TreeGrafter"/>
</dbReference>
<organism evidence="8 9">
    <name type="scientific">Sparus aurata</name>
    <name type="common">Gilthead sea bream</name>
    <dbReference type="NCBI Taxonomy" id="8175"/>
    <lineage>
        <taxon>Eukaryota</taxon>
        <taxon>Metazoa</taxon>
        <taxon>Chordata</taxon>
        <taxon>Craniata</taxon>
        <taxon>Vertebrata</taxon>
        <taxon>Euteleostomi</taxon>
        <taxon>Actinopterygii</taxon>
        <taxon>Neopterygii</taxon>
        <taxon>Teleostei</taxon>
        <taxon>Neoteleostei</taxon>
        <taxon>Acanthomorphata</taxon>
        <taxon>Eupercaria</taxon>
        <taxon>Spariformes</taxon>
        <taxon>Sparidae</taxon>
        <taxon>Sparus</taxon>
    </lineage>
</organism>
<dbReference type="Pfam" id="PF07815">
    <property type="entry name" value="Abi_HHR"/>
    <property type="match status" value="1"/>
</dbReference>
<dbReference type="AlphaFoldDB" id="A0A671VGZ4"/>
<dbReference type="InterPro" id="IPR028457">
    <property type="entry name" value="ABI"/>
</dbReference>
<evidence type="ECO:0000256" key="4">
    <source>
        <dbReference type="ARBA" id="ARBA00022553"/>
    </source>
</evidence>
<proteinExistence type="inferred from homology"/>
<dbReference type="PANTHER" id="PTHR10460:SF60">
    <property type="entry name" value="ABI GENE FAMILY MEMBER 3"/>
    <property type="match status" value="1"/>
</dbReference>
<dbReference type="Gene3D" id="6.10.140.1620">
    <property type="match status" value="1"/>
</dbReference>
<evidence type="ECO:0000256" key="1">
    <source>
        <dbReference type="ARBA" id="ARBA00004496"/>
    </source>
</evidence>
<reference evidence="8" key="1">
    <citation type="submission" date="2021-04" db="EMBL/GenBank/DDBJ databases">
        <authorList>
            <consortium name="Wellcome Sanger Institute Data Sharing"/>
        </authorList>
    </citation>
    <scope>NUCLEOTIDE SEQUENCE [LARGE SCALE GENOMIC DNA]</scope>
</reference>
<keyword evidence="3" id="KW-0963">Cytoplasm</keyword>
<feature type="region of interest" description="Disordered" evidence="6">
    <location>
        <begin position="121"/>
        <end position="142"/>
    </location>
</feature>
<accession>A0A671VGZ4</accession>
<dbReference type="Ensembl" id="ENSSAUT00010026856.1">
    <property type="protein sequence ID" value="ENSSAUP00010025419.1"/>
    <property type="gene ID" value="ENSSAUG00010011093.1"/>
</dbReference>
<dbReference type="GO" id="GO:0030027">
    <property type="term" value="C:lamellipodium"/>
    <property type="evidence" value="ECO:0007669"/>
    <property type="project" value="TreeGrafter"/>
</dbReference>
<keyword evidence="4" id="KW-0597">Phosphoprotein</keyword>
<keyword evidence="5" id="KW-0175">Coiled coil</keyword>
<comment type="similarity">
    <text evidence="2">Belongs to the ABI family.</text>
</comment>
<evidence type="ECO:0000256" key="3">
    <source>
        <dbReference type="ARBA" id="ARBA00022490"/>
    </source>
</evidence>
<reference evidence="8" key="2">
    <citation type="submission" date="2025-08" db="UniProtKB">
        <authorList>
            <consortium name="Ensembl"/>
        </authorList>
    </citation>
    <scope>IDENTIFICATION</scope>
</reference>
<evidence type="ECO:0000256" key="6">
    <source>
        <dbReference type="SAM" id="MobiDB-lite"/>
    </source>
</evidence>
<sequence length="230" mass="25357">VILQEAPAARKGLVDNQRNLLQVADYCENNYLQAEDTAKAAEEAKALAAQSLASVTYQINSLASTLLRLLDTQAMQIKDMESSVNLLSLVRNTNKCAGFWSPFCCCSRKVARREIGAFTTPKTKNRAKPLTPPASGKEPEKSYNRVSISYSTLDSIGHSFFQVTYCYPPECSAEMCYSIIFVPCSFSPKQVTEQQPRKRAGTTDSIQSTASNDIPVYGDKVLTFPLIAIF</sequence>
<dbReference type="GO" id="GO:0035591">
    <property type="term" value="F:signaling adaptor activity"/>
    <property type="evidence" value="ECO:0007669"/>
    <property type="project" value="TreeGrafter"/>
</dbReference>
<dbReference type="GO" id="GO:0017124">
    <property type="term" value="F:SH3 domain binding"/>
    <property type="evidence" value="ECO:0007669"/>
    <property type="project" value="TreeGrafter"/>
</dbReference>
<name>A0A671VGZ4_SPAAU</name>
<dbReference type="GO" id="GO:0031209">
    <property type="term" value="C:SCAR complex"/>
    <property type="evidence" value="ECO:0007669"/>
    <property type="project" value="TreeGrafter"/>
</dbReference>
<dbReference type="PANTHER" id="PTHR10460">
    <property type="entry name" value="ABL INTERACTOR FAMILY MEMBER"/>
    <property type="match status" value="1"/>
</dbReference>
<dbReference type="InParanoid" id="A0A671VGZ4"/>
<reference evidence="8" key="3">
    <citation type="submission" date="2025-09" db="UniProtKB">
        <authorList>
            <consortium name="Ensembl"/>
        </authorList>
    </citation>
    <scope>IDENTIFICATION</scope>
</reference>
<keyword evidence="9" id="KW-1185">Reference proteome</keyword>
<dbReference type="OMA" id="YIREPIS"/>